<comment type="caution">
    <text evidence="2">The sequence shown here is derived from an EMBL/GenBank/DDBJ whole genome shotgun (WGS) entry which is preliminary data.</text>
</comment>
<dbReference type="Proteomes" id="UP000004892">
    <property type="component" value="Unassembled WGS sequence"/>
</dbReference>
<evidence type="ECO:0000313" key="2">
    <source>
        <dbReference type="EMBL" id="EHP45266.1"/>
    </source>
</evidence>
<dbReference type="GeneID" id="98070429"/>
<dbReference type="EMBL" id="ADMC01000033">
    <property type="protein sequence ID" value="EHP45266.1"/>
    <property type="molecule type" value="Genomic_DNA"/>
</dbReference>
<proteinExistence type="predicted"/>
<organism evidence="2 3">
    <name type="scientific">Odoribacter laneus YIT 12061</name>
    <dbReference type="NCBI Taxonomy" id="742817"/>
    <lineage>
        <taxon>Bacteria</taxon>
        <taxon>Pseudomonadati</taxon>
        <taxon>Bacteroidota</taxon>
        <taxon>Bacteroidia</taxon>
        <taxon>Bacteroidales</taxon>
        <taxon>Odoribacteraceae</taxon>
        <taxon>Odoribacter</taxon>
    </lineage>
</organism>
<feature type="transmembrane region" description="Helical" evidence="1">
    <location>
        <begin position="137"/>
        <end position="154"/>
    </location>
</feature>
<sequence length="192" mass="21760">MKVLAHIGMVCLWFVLAYQVTTLLLSLTVYYDDRSFFRDAASEAFMVIELVYDCMPFGILLAFGILVTKALKNQGSGRWDYFNLFTAGGSFLIAFVLQYTDCKTTTLSHLWAIPSIIWFSIGLMMLVAMMKSLVSNSLCLVRWVLAVIPTFYLMTNYAGIPFFLQRTLCIIFLLAALLQTRSLISQLITEHS</sequence>
<accession>H1DKX1</accession>
<gene>
    <name evidence="2" type="ORF">HMPREF9449_02907</name>
</gene>
<dbReference type="STRING" id="742817.HMPREF9449_02907"/>
<dbReference type="AlphaFoldDB" id="H1DKX1"/>
<keyword evidence="1" id="KW-0472">Membrane</keyword>
<feature type="transmembrane region" description="Helical" evidence="1">
    <location>
        <begin position="79"/>
        <end position="99"/>
    </location>
</feature>
<feature type="transmembrane region" description="Helical" evidence="1">
    <location>
        <begin position="7"/>
        <end position="30"/>
    </location>
</feature>
<keyword evidence="1" id="KW-1133">Transmembrane helix</keyword>
<evidence type="ECO:0000313" key="3">
    <source>
        <dbReference type="Proteomes" id="UP000004892"/>
    </source>
</evidence>
<protein>
    <submittedName>
        <fullName evidence="2">Uncharacterized protein</fullName>
    </submittedName>
</protein>
<feature type="transmembrane region" description="Helical" evidence="1">
    <location>
        <begin position="50"/>
        <end position="67"/>
    </location>
</feature>
<dbReference type="PATRIC" id="fig|742817.3.peg.3109"/>
<evidence type="ECO:0000256" key="1">
    <source>
        <dbReference type="SAM" id="Phobius"/>
    </source>
</evidence>
<dbReference type="HOGENOM" id="CLU_1413913_0_0_10"/>
<keyword evidence="1" id="KW-0812">Transmembrane</keyword>
<name>H1DKX1_9BACT</name>
<keyword evidence="3" id="KW-1185">Reference proteome</keyword>
<reference evidence="2 3" key="1">
    <citation type="submission" date="2012-01" db="EMBL/GenBank/DDBJ databases">
        <title>The Genome Sequence of Odoribacter laneus YIT 12061.</title>
        <authorList>
            <consortium name="The Broad Institute Genome Sequencing Platform"/>
            <person name="Earl A."/>
            <person name="Ward D."/>
            <person name="Feldgarden M."/>
            <person name="Gevers D."/>
            <person name="Morotomi M."/>
            <person name="Young S.K."/>
            <person name="Zeng Q."/>
            <person name="Gargeya S."/>
            <person name="Fitzgerald M."/>
            <person name="Haas B."/>
            <person name="Abouelleil A."/>
            <person name="Alvarado L."/>
            <person name="Arachchi H.M."/>
            <person name="Berlin A."/>
            <person name="Chapman S.B."/>
            <person name="Gearin G."/>
            <person name="Goldberg J."/>
            <person name="Griggs A."/>
            <person name="Gujja S."/>
            <person name="Hansen M."/>
            <person name="Heiman D."/>
            <person name="Howarth C."/>
            <person name="Larimer J."/>
            <person name="Lui A."/>
            <person name="MacDonald P.J.P."/>
            <person name="McCowen C."/>
            <person name="Montmayeur A."/>
            <person name="Murphy C."/>
            <person name="Neiman D."/>
            <person name="Pearson M."/>
            <person name="Priest M."/>
            <person name="Roberts A."/>
            <person name="Saif S."/>
            <person name="Shea T."/>
            <person name="Sisk P."/>
            <person name="Stolte C."/>
            <person name="Sykes S."/>
            <person name="Wortman J."/>
            <person name="Nusbaum C."/>
            <person name="Birren B."/>
        </authorList>
    </citation>
    <scope>NUCLEOTIDE SEQUENCE [LARGE SCALE GENOMIC DNA]</scope>
    <source>
        <strain evidence="2 3">YIT 12061</strain>
    </source>
</reference>
<feature type="transmembrane region" description="Helical" evidence="1">
    <location>
        <begin position="111"/>
        <end position="130"/>
    </location>
</feature>
<dbReference type="RefSeq" id="WP_009138050.1">
    <property type="nucleotide sequence ID" value="NZ_JH594598.1"/>
</dbReference>